<feature type="domain" description="Sulfatase N-terminal" evidence="3">
    <location>
        <begin position="55"/>
        <end position="441"/>
    </location>
</feature>
<dbReference type="GO" id="GO:0004065">
    <property type="term" value="F:arylsulfatase activity"/>
    <property type="evidence" value="ECO:0007669"/>
    <property type="project" value="UniProtKB-EC"/>
</dbReference>
<dbReference type="EMBL" id="SJPP01000001">
    <property type="protein sequence ID" value="TWU12594.1"/>
    <property type="molecule type" value="Genomic_DNA"/>
</dbReference>
<keyword evidence="5" id="KW-1185">Reference proteome</keyword>
<dbReference type="PANTHER" id="PTHR42693:SF53">
    <property type="entry name" value="ENDO-4-O-SULFATASE"/>
    <property type="match status" value="1"/>
</dbReference>
<evidence type="ECO:0000256" key="2">
    <source>
        <dbReference type="ARBA" id="ARBA00022801"/>
    </source>
</evidence>
<dbReference type="AlphaFoldDB" id="A0A5C6BPR8"/>
<dbReference type="Pfam" id="PF00884">
    <property type="entry name" value="Sulfatase"/>
    <property type="match status" value="1"/>
</dbReference>
<organism evidence="4 5">
    <name type="scientific">Symmachiella macrocystis</name>
    <dbReference type="NCBI Taxonomy" id="2527985"/>
    <lineage>
        <taxon>Bacteria</taxon>
        <taxon>Pseudomonadati</taxon>
        <taxon>Planctomycetota</taxon>
        <taxon>Planctomycetia</taxon>
        <taxon>Planctomycetales</taxon>
        <taxon>Planctomycetaceae</taxon>
        <taxon>Symmachiella</taxon>
    </lineage>
</organism>
<dbReference type="RefSeq" id="WP_231962990.1">
    <property type="nucleotide sequence ID" value="NZ_SJPP01000001.1"/>
</dbReference>
<dbReference type="FunFam" id="3.40.720.10:FF:000047">
    <property type="entry name" value="Arylsulfatase"/>
    <property type="match status" value="1"/>
</dbReference>
<evidence type="ECO:0000259" key="3">
    <source>
        <dbReference type="Pfam" id="PF00884"/>
    </source>
</evidence>
<reference evidence="4 5" key="1">
    <citation type="submission" date="2019-02" db="EMBL/GenBank/DDBJ databases">
        <title>Deep-cultivation of Planctomycetes and their phenomic and genomic characterization uncovers novel biology.</title>
        <authorList>
            <person name="Wiegand S."/>
            <person name="Jogler M."/>
            <person name="Boedeker C."/>
            <person name="Pinto D."/>
            <person name="Vollmers J."/>
            <person name="Rivas-Marin E."/>
            <person name="Kohn T."/>
            <person name="Peeters S.H."/>
            <person name="Heuer A."/>
            <person name="Rast P."/>
            <person name="Oberbeckmann S."/>
            <person name="Bunk B."/>
            <person name="Jeske O."/>
            <person name="Meyerdierks A."/>
            <person name="Storesund J.E."/>
            <person name="Kallscheuer N."/>
            <person name="Luecker S."/>
            <person name="Lage O.M."/>
            <person name="Pohl T."/>
            <person name="Merkel B.J."/>
            <person name="Hornburger P."/>
            <person name="Mueller R.-W."/>
            <person name="Bruemmer F."/>
            <person name="Labrenz M."/>
            <person name="Spormann A.M."/>
            <person name="Op Den Camp H."/>
            <person name="Overmann J."/>
            <person name="Amann R."/>
            <person name="Jetten M.S.M."/>
            <person name="Mascher T."/>
            <person name="Medema M.H."/>
            <person name="Devos D.P."/>
            <person name="Kaster A.-K."/>
            <person name="Ovreas L."/>
            <person name="Rohde M."/>
            <person name="Galperin M.Y."/>
            <person name="Jogler C."/>
        </authorList>
    </citation>
    <scope>NUCLEOTIDE SEQUENCE [LARGE SCALE GENOMIC DNA]</scope>
    <source>
        <strain evidence="4 5">CA54</strain>
    </source>
</reference>
<dbReference type="CDD" id="cd16025">
    <property type="entry name" value="PAS_like"/>
    <property type="match status" value="1"/>
</dbReference>
<comment type="similarity">
    <text evidence="1">Belongs to the sulfatase family.</text>
</comment>
<keyword evidence="2 4" id="KW-0378">Hydrolase</keyword>
<evidence type="ECO:0000313" key="5">
    <source>
        <dbReference type="Proteomes" id="UP000320735"/>
    </source>
</evidence>
<dbReference type="PANTHER" id="PTHR42693">
    <property type="entry name" value="ARYLSULFATASE FAMILY MEMBER"/>
    <property type="match status" value="1"/>
</dbReference>
<dbReference type="SUPFAM" id="SSF53649">
    <property type="entry name" value="Alkaline phosphatase-like"/>
    <property type="match status" value="1"/>
</dbReference>
<dbReference type="EC" id="3.1.6.1" evidence="4"/>
<dbReference type="InterPro" id="IPR000917">
    <property type="entry name" value="Sulfatase_N"/>
</dbReference>
<gene>
    <name evidence="4" type="primary">atsA_12</name>
    <name evidence="4" type="ORF">CA54_14180</name>
</gene>
<proteinExistence type="inferred from homology"/>
<evidence type="ECO:0000256" key="1">
    <source>
        <dbReference type="ARBA" id="ARBA00008779"/>
    </source>
</evidence>
<evidence type="ECO:0000313" key="4">
    <source>
        <dbReference type="EMBL" id="TWU12594.1"/>
    </source>
</evidence>
<comment type="caution">
    <text evidence="4">The sequence shown here is derived from an EMBL/GenBank/DDBJ whole genome shotgun (WGS) entry which is preliminary data.</text>
</comment>
<dbReference type="InterPro" id="IPR050738">
    <property type="entry name" value="Sulfatase"/>
</dbReference>
<accession>A0A5C6BPR8</accession>
<protein>
    <submittedName>
        <fullName evidence="4">Arylsulfatase</fullName>
        <ecNumber evidence="4">3.1.6.1</ecNumber>
    </submittedName>
</protein>
<dbReference type="Gene3D" id="3.30.1120.10">
    <property type="match status" value="1"/>
</dbReference>
<name>A0A5C6BPR8_9PLAN</name>
<dbReference type="InterPro" id="IPR017850">
    <property type="entry name" value="Alkaline_phosphatase_core_sf"/>
</dbReference>
<sequence length="553" mass="61879">MGNVSATPPNNRGVSLSVMIRVHPWLKIFRRIVWLPLIVVAAVCFVSQASAAERPNIVIIMADDMGYSDIGCYGGEIDTPHLNRLAEGGLRFTQFYNTSRCCPTRASLLTGLYSHSAGMGGMVKKRAAGKGTDSPYQGYLNDSCLTIAEALKPAGYNVLMSGKWHVGEQRPNWPTDRGFDRYFGLISGACNYWKVDEGRQMGLEDQPYTPPAEGSFYMTDAISDYAVKMVDEYGRRDEPFFLYVAYTAPHWPLHAWPEDIEKYRGKYRGGWEALRKQRHARMIEAGIVDADWPLSPLDAEPWDNLTEKEQADFDLKMAVYAAMIDRMDQGVGRIVDQIQAVGELENTLILFLADNGGCHENPVRSEVPGTPPGPQDSYLAYGKNWANASNTPFRRYKHWVHEGGISSPLIAHWPAVVKSGKLTKQVGHVVDLMATCLDVADADYPETVDGKTIHPLDGKSLLPVLEGKQRTGHEMLFWEHFGSAAVRQGDWKLVSAEGGPWELYDLSKDRTELNDLAKADPEKRDELLVAYRAWAKKTGVRPPKKSRKNRKQK</sequence>
<dbReference type="Proteomes" id="UP000320735">
    <property type="component" value="Unassembled WGS sequence"/>
</dbReference>
<dbReference type="Gene3D" id="3.40.720.10">
    <property type="entry name" value="Alkaline Phosphatase, subunit A"/>
    <property type="match status" value="1"/>
</dbReference>